<feature type="compositionally biased region" description="Basic and acidic residues" evidence="1">
    <location>
        <begin position="1"/>
        <end position="12"/>
    </location>
</feature>
<reference evidence="2 3" key="1">
    <citation type="submission" date="2024-05" db="EMBL/GenBank/DDBJ databases">
        <title>Haplotype-resolved chromosome-level genome assembly of Huyou (Citrus changshanensis).</title>
        <authorList>
            <person name="Miao C."/>
            <person name="Chen W."/>
            <person name="Wu Y."/>
            <person name="Wang L."/>
            <person name="Zhao S."/>
            <person name="Grierson D."/>
            <person name="Xu C."/>
            <person name="Chen K."/>
        </authorList>
    </citation>
    <scope>NUCLEOTIDE SEQUENCE [LARGE SCALE GENOMIC DNA]</scope>
    <source>
        <strain evidence="2">01-14</strain>
        <tissue evidence="2">Leaf</tissue>
    </source>
</reference>
<protein>
    <submittedName>
        <fullName evidence="2">Uncharacterized protein</fullName>
    </submittedName>
</protein>
<evidence type="ECO:0000256" key="1">
    <source>
        <dbReference type="SAM" id="MobiDB-lite"/>
    </source>
</evidence>
<comment type="caution">
    <text evidence="2">The sequence shown here is derived from an EMBL/GenBank/DDBJ whole genome shotgun (WGS) entry which is preliminary data.</text>
</comment>
<evidence type="ECO:0000313" key="2">
    <source>
        <dbReference type="EMBL" id="KAK9210479.1"/>
    </source>
</evidence>
<organism evidence="2 3">
    <name type="scientific">Citrus x changshan-huyou</name>
    <dbReference type="NCBI Taxonomy" id="2935761"/>
    <lineage>
        <taxon>Eukaryota</taxon>
        <taxon>Viridiplantae</taxon>
        <taxon>Streptophyta</taxon>
        <taxon>Embryophyta</taxon>
        <taxon>Tracheophyta</taxon>
        <taxon>Spermatophyta</taxon>
        <taxon>Magnoliopsida</taxon>
        <taxon>eudicotyledons</taxon>
        <taxon>Gunneridae</taxon>
        <taxon>Pentapetalae</taxon>
        <taxon>rosids</taxon>
        <taxon>malvids</taxon>
        <taxon>Sapindales</taxon>
        <taxon>Rutaceae</taxon>
        <taxon>Aurantioideae</taxon>
        <taxon>Citrus</taxon>
    </lineage>
</organism>
<sequence>MVFRRASGEIRRKGGPRPCRSEPTGRWGREAVTHVKGMSDWTPAMTQEAARTTARYEQQHELLQGLCVASQGVKGL</sequence>
<gene>
    <name evidence="2" type="ORF">WN944_002849</name>
</gene>
<proteinExistence type="predicted"/>
<evidence type="ECO:0000313" key="3">
    <source>
        <dbReference type="Proteomes" id="UP001428341"/>
    </source>
</evidence>
<accession>A0AAP0MHA5</accession>
<dbReference type="Proteomes" id="UP001428341">
    <property type="component" value="Unassembled WGS sequence"/>
</dbReference>
<keyword evidence="3" id="KW-1185">Reference proteome</keyword>
<dbReference type="EMBL" id="JBCGBO010000004">
    <property type="protein sequence ID" value="KAK9210479.1"/>
    <property type="molecule type" value="Genomic_DNA"/>
</dbReference>
<name>A0AAP0MHA5_9ROSI</name>
<dbReference type="AlphaFoldDB" id="A0AAP0MHA5"/>
<feature type="region of interest" description="Disordered" evidence="1">
    <location>
        <begin position="1"/>
        <end position="25"/>
    </location>
</feature>